<gene>
    <name evidence="1" type="ORF">V6N12_034412</name>
</gene>
<evidence type="ECO:0000313" key="1">
    <source>
        <dbReference type="EMBL" id="KAK8538704.1"/>
    </source>
</evidence>
<comment type="caution">
    <text evidence="1">The sequence shown here is derived from an EMBL/GenBank/DDBJ whole genome shotgun (WGS) entry which is preliminary data.</text>
</comment>
<evidence type="ECO:0000313" key="2">
    <source>
        <dbReference type="Proteomes" id="UP001472677"/>
    </source>
</evidence>
<dbReference type="Proteomes" id="UP001472677">
    <property type="component" value="Unassembled WGS sequence"/>
</dbReference>
<proteinExistence type="predicted"/>
<sequence length="85" mass="9384">MVAAVGKDQVDVWGKARKVADDLYEIRDTFYPQNPDDKTSKLQHESDLALKLLDSIPAEAAAIPQRTAVLSQPRHAVFECPAKGH</sequence>
<protein>
    <submittedName>
        <fullName evidence="1">Uncharacterized protein</fullName>
    </submittedName>
</protein>
<name>A0ABR2DI17_9ROSI</name>
<accession>A0ABR2DI17</accession>
<keyword evidence="2" id="KW-1185">Reference proteome</keyword>
<reference evidence="1 2" key="1">
    <citation type="journal article" date="2024" name="G3 (Bethesda)">
        <title>Genome assembly of Hibiscus sabdariffa L. provides insights into metabolisms of medicinal natural products.</title>
        <authorList>
            <person name="Kim T."/>
        </authorList>
    </citation>
    <scope>NUCLEOTIDE SEQUENCE [LARGE SCALE GENOMIC DNA]</scope>
    <source>
        <strain evidence="1">TK-2024</strain>
        <tissue evidence="1">Old leaves</tissue>
    </source>
</reference>
<organism evidence="1 2">
    <name type="scientific">Hibiscus sabdariffa</name>
    <name type="common">roselle</name>
    <dbReference type="NCBI Taxonomy" id="183260"/>
    <lineage>
        <taxon>Eukaryota</taxon>
        <taxon>Viridiplantae</taxon>
        <taxon>Streptophyta</taxon>
        <taxon>Embryophyta</taxon>
        <taxon>Tracheophyta</taxon>
        <taxon>Spermatophyta</taxon>
        <taxon>Magnoliopsida</taxon>
        <taxon>eudicotyledons</taxon>
        <taxon>Gunneridae</taxon>
        <taxon>Pentapetalae</taxon>
        <taxon>rosids</taxon>
        <taxon>malvids</taxon>
        <taxon>Malvales</taxon>
        <taxon>Malvaceae</taxon>
        <taxon>Malvoideae</taxon>
        <taxon>Hibiscus</taxon>
    </lineage>
</organism>
<dbReference type="EMBL" id="JBBPBM010000027">
    <property type="protein sequence ID" value="KAK8538704.1"/>
    <property type="molecule type" value="Genomic_DNA"/>
</dbReference>